<dbReference type="Pfam" id="PF02518">
    <property type="entry name" value="HATPase_c"/>
    <property type="match status" value="1"/>
</dbReference>
<dbReference type="eggNOG" id="COG5000">
    <property type="taxonomic scope" value="Bacteria"/>
</dbReference>
<dbReference type="InterPro" id="IPR004358">
    <property type="entry name" value="Sig_transdc_His_kin-like_C"/>
</dbReference>
<dbReference type="KEGG" id="acm:AciX9_1665"/>
<keyword evidence="12" id="KW-1185">Reference proteome</keyword>
<accession>E8WY88</accession>
<comment type="catalytic activity">
    <reaction evidence="1">
        <text>ATP + protein L-histidine = ADP + protein N-phospho-L-histidine.</text>
        <dbReference type="EC" id="2.7.13.3"/>
    </reaction>
</comment>
<protein>
    <recommendedName>
        <fullName evidence="3">histidine kinase</fullName>
        <ecNumber evidence="3">2.7.13.3</ecNumber>
    </recommendedName>
</protein>
<evidence type="ECO:0000313" key="11">
    <source>
        <dbReference type="EMBL" id="ADW68715.1"/>
    </source>
</evidence>
<dbReference type="Gene3D" id="6.10.340.10">
    <property type="match status" value="1"/>
</dbReference>
<feature type="domain" description="Histidine kinase" evidence="8">
    <location>
        <begin position="219"/>
        <end position="432"/>
    </location>
</feature>
<comment type="subcellular location">
    <subcellularLocation>
        <location evidence="2">Membrane</location>
    </subcellularLocation>
</comment>
<organism evidence="12">
    <name type="scientific">Granulicella tundricola (strain ATCC BAA-1859 / DSM 23138 / MP5ACTX9)</name>
    <dbReference type="NCBI Taxonomy" id="1198114"/>
    <lineage>
        <taxon>Bacteria</taxon>
        <taxon>Pseudomonadati</taxon>
        <taxon>Acidobacteriota</taxon>
        <taxon>Terriglobia</taxon>
        <taxon>Terriglobales</taxon>
        <taxon>Acidobacteriaceae</taxon>
        <taxon>Granulicella</taxon>
    </lineage>
</organism>
<dbReference type="PROSITE" id="PS50109">
    <property type="entry name" value="HIS_KIN"/>
    <property type="match status" value="1"/>
</dbReference>
<evidence type="ECO:0000259" key="10">
    <source>
        <dbReference type="PROSITE" id="PS50885"/>
    </source>
</evidence>
<dbReference type="EMBL" id="CP002480">
    <property type="protein sequence ID" value="ADW68715.1"/>
    <property type="molecule type" value="Genomic_DNA"/>
</dbReference>
<feature type="domain" description="HAMP" evidence="10">
    <location>
        <begin position="39"/>
        <end position="92"/>
    </location>
</feature>
<keyword evidence="7" id="KW-0812">Transmembrane</keyword>
<dbReference type="EC" id="2.7.13.3" evidence="3"/>
<proteinExistence type="predicted"/>
<dbReference type="Gene3D" id="3.30.565.10">
    <property type="entry name" value="Histidine kinase-like ATPase, C-terminal domain"/>
    <property type="match status" value="1"/>
</dbReference>
<dbReference type="GO" id="GO:0000155">
    <property type="term" value="F:phosphorelay sensor kinase activity"/>
    <property type="evidence" value="ECO:0007669"/>
    <property type="project" value="InterPro"/>
</dbReference>
<dbReference type="PROSITE" id="PS50112">
    <property type="entry name" value="PAS"/>
    <property type="match status" value="1"/>
</dbReference>
<dbReference type="InterPro" id="IPR036890">
    <property type="entry name" value="HATPase_C_sf"/>
</dbReference>
<evidence type="ECO:0000259" key="9">
    <source>
        <dbReference type="PROSITE" id="PS50112"/>
    </source>
</evidence>
<evidence type="ECO:0000256" key="1">
    <source>
        <dbReference type="ARBA" id="ARBA00000085"/>
    </source>
</evidence>
<dbReference type="SUPFAM" id="SSF47384">
    <property type="entry name" value="Homodimeric domain of signal transducing histidine kinase"/>
    <property type="match status" value="1"/>
</dbReference>
<evidence type="ECO:0000313" key="12">
    <source>
        <dbReference type="Proteomes" id="UP000000343"/>
    </source>
</evidence>
<dbReference type="PaxDb" id="1198114-AciX9_1665"/>
<dbReference type="PANTHER" id="PTHR43065">
    <property type="entry name" value="SENSOR HISTIDINE KINASE"/>
    <property type="match status" value="1"/>
</dbReference>
<evidence type="ECO:0000256" key="4">
    <source>
        <dbReference type="ARBA" id="ARBA00022553"/>
    </source>
</evidence>
<dbReference type="InterPro" id="IPR036097">
    <property type="entry name" value="HisK_dim/P_sf"/>
</dbReference>
<evidence type="ECO:0000256" key="2">
    <source>
        <dbReference type="ARBA" id="ARBA00004370"/>
    </source>
</evidence>
<evidence type="ECO:0000259" key="8">
    <source>
        <dbReference type="PROSITE" id="PS50109"/>
    </source>
</evidence>
<dbReference type="InterPro" id="IPR003594">
    <property type="entry name" value="HATPase_dom"/>
</dbReference>
<evidence type="ECO:0000256" key="7">
    <source>
        <dbReference type="SAM" id="Phobius"/>
    </source>
</evidence>
<evidence type="ECO:0000256" key="5">
    <source>
        <dbReference type="ARBA" id="ARBA00022679"/>
    </source>
</evidence>
<feature type="transmembrane region" description="Helical" evidence="7">
    <location>
        <begin position="17"/>
        <end position="38"/>
    </location>
</feature>
<dbReference type="InterPro" id="IPR000014">
    <property type="entry name" value="PAS"/>
</dbReference>
<dbReference type="PROSITE" id="PS50885">
    <property type="entry name" value="HAMP"/>
    <property type="match status" value="1"/>
</dbReference>
<dbReference type="PRINTS" id="PR00344">
    <property type="entry name" value="BCTRLSENSOR"/>
</dbReference>
<reference evidence="12" key="1">
    <citation type="submission" date="2011-01" db="EMBL/GenBank/DDBJ databases">
        <title>Complete sequence of chromosome of Acidobacterium sp. MP5ACTX9.</title>
        <authorList>
            <consortium name="US DOE Joint Genome Institute"/>
            <person name="Lucas S."/>
            <person name="Copeland A."/>
            <person name="Lapidus A."/>
            <person name="Cheng J.-F."/>
            <person name="Goodwin L."/>
            <person name="Pitluck S."/>
            <person name="Teshima H."/>
            <person name="Detter J.C."/>
            <person name="Han C."/>
            <person name="Tapia R."/>
            <person name="Land M."/>
            <person name="Hauser L."/>
            <person name="Kyrpides N."/>
            <person name="Ivanova N."/>
            <person name="Ovchinnikova G."/>
            <person name="Pagani I."/>
            <person name="Rawat S.R."/>
            <person name="Mannisto M."/>
            <person name="Haggblom M.M."/>
            <person name="Woyke T."/>
        </authorList>
    </citation>
    <scope>NUCLEOTIDE SEQUENCE [LARGE SCALE GENOMIC DNA]</scope>
    <source>
        <strain evidence="12">MP5ACTX9</strain>
    </source>
</reference>
<dbReference type="InterPro" id="IPR003660">
    <property type="entry name" value="HAMP_dom"/>
</dbReference>
<keyword evidence="6 11" id="KW-0418">Kinase</keyword>
<dbReference type="PANTHER" id="PTHR43065:SF51">
    <property type="entry name" value="HISTIDINE KINASE"/>
    <property type="match status" value="1"/>
</dbReference>
<evidence type="ECO:0000256" key="3">
    <source>
        <dbReference type="ARBA" id="ARBA00012438"/>
    </source>
</evidence>
<keyword evidence="5" id="KW-0808">Transferase</keyword>
<keyword evidence="4" id="KW-0597">Phosphoprotein</keyword>
<dbReference type="OrthoDB" id="9815750at2"/>
<keyword evidence="7" id="KW-0472">Membrane</keyword>
<dbReference type="GO" id="GO:0016020">
    <property type="term" value="C:membrane"/>
    <property type="evidence" value="ECO:0007669"/>
    <property type="project" value="UniProtKB-SubCell"/>
</dbReference>
<gene>
    <name evidence="11" type="ordered locus">AciX9_1665</name>
</gene>
<keyword evidence="7" id="KW-1133">Transmembrane helix</keyword>
<dbReference type="SUPFAM" id="SSF55874">
    <property type="entry name" value="ATPase domain of HSP90 chaperone/DNA topoisomerase II/histidine kinase"/>
    <property type="match status" value="1"/>
</dbReference>
<dbReference type="Proteomes" id="UP000000343">
    <property type="component" value="Chromosome"/>
</dbReference>
<dbReference type="InterPro" id="IPR005467">
    <property type="entry name" value="His_kinase_dom"/>
</dbReference>
<feature type="domain" description="PAS" evidence="9">
    <location>
        <begin position="97"/>
        <end position="145"/>
    </location>
</feature>
<dbReference type="SMART" id="SM00387">
    <property type="entry name" value="HATPase_c"/>
    <property type="match status" value="1"/>
</dbReference>
<evidence type="ECO:0000256" key="6">
    <source>
        <dbReference type="ARBA" id="ARBA00022777"/>
    </source>
</evidence>
<dbReference type="AlphaFoldDB" id="E8WY88"/>
<dbReference type="STRING" id="1198114.AciX9_1665"/>
<dbReference type="HOGENOM" id="CLU_000445_114_4_0"/>
<dbReference type="SUPFAM" id="SSF158472">
    <property type="entry name" value="HAMP domain-like"/>
    <property type="match status" value="1"/>
</dbReference>
<name>E8WY88_GRATM</name>
<dbReference type="SMART" id="SM00304">
    <property type="entry name" value="HAMP"/>
    <property type="match status" value="1"/>
</dbReference>
<sequence>MLAFAGLWTYTLDPSPVMVGVVVLTLGTVWGLAISVFFNQLVRPLQTLANVVSALREDDYSFRARGALRNDALGDLALEINALAATLQQQRSAALDALTLVERVLSSMQSPVLAFDEAGTLKLLNAAARSAFAITERNPIGRTALELNLESLLDIPDQGLYPPADPSGNINFVQGAVRWSVRRAVFRLHGLPNTLFVLSDVGAVLREEERTAWQRLIRVLSHEINNSLTPIQSIAGSLRHRMMRSDAAAVDPADLLRGLGVIEDRSASLNRFLQAYQRLTRLPAPTLQRADLAQLIVQVVHLETRLKPHVEPGPAVHLLCDPDQIQQALINLLQNAADAALSQDSAARPDASPAVQITWTVHQEQLSIFIEDNGPGITNPGNLFVPFYTTKAKGTGIGLVLAQQIATAHHGSVTLHSARSGTGCVAQLNLPL</sequence>